<reference evidence="1 2" key="2">
    <citation type="submission" date="2020-05" db="EMBL/GenBank/DDBJ databases">
        <authorList>
            <person name="Khan S.A."/>
            <person name="Jeon C.O."/>
            <person name="Chun B.H."/>
        </authorList>
    </citation>
    <scope>NUCLEOTIDE SEQUENCE [LARGE SCALE GENOMIC DNA]</scope>
    <source>
        <strain evidence="1 2">H242</strain>
    </source>
</reference>
<organism evidence="1 2">
    <name type="scientific">Ramlibacter terrae</name>
    <dbReference type="NCBI Taxonomy" id="2732511"/>
    <lineage>
        <taxon>Bacteria</taxon>
        <taxon>Pseudomonadati</taxon>
        <taxon>Pseudomonadota</taxon>
        <taxon>Betaproteobacteria</taxon>
        <taxon>Burkholderiales</taxon>
        <taxon>Comamonadaceae</taxon>
        <taxon>Ramlibacter</taxon>
    </lineage>
</organism>
<evidence type="ECO:0000313" key="2">
    <source>
        <dbReference type="Proteomes" id="UP000500826"/>
    </source>
</evidence>
<sequence length="95" mass="10119">MSAYDSITVSGGTDDSRIGVLINLMIADQNQNYVMGGTLDTARNGRIDIVSTDSILIRGVVGQKETDQANVDFGRARWARSPCVPPVATSRCSAT</sequence>
<reference evidence="1 2" key="1">
    <citation type="submission" date="2020-05" db="EMBL/GenBank/DDBJ databases">
        <title>Ramlibacter rhizophilus sp. nov., isolated from rhizosphere soil of national flower Mugunghwa from South Korea.</title>
        <authorList>
            <person name="Zheng-Fei Y."/>
            <person name="Huan T."/>
        </authorList>
    </citation>
    <scope>NUCLEOTIDE SEQUENCE [LARGE SCALE GENOMIC DNA]</scope>
    <source>
        <strain evidence="1 2">H242</strain>
    </source>
</reference>
<protein>
    <submittedName>
        <fullName evidence="1">Uncharacterized protein</fullName>
    </submittedName>
</protein>
<dbReference type="Proteomes" id="UP000500826">
    <property type="component" value="Chromosome"/>
</dbReference>
<proteinExistence type="predicted"/>
<keyword evidence="2" id="KW-1185">Reference proteome</keyword>
<dbReference type="EMBL" id="CP053418">
    <property type="protein sequence ID" value="QJW84651.1"/>
    <property type="molecule type" value="Genomic_DNA"/>
</dbReference>
<name>A0ABX6P6A2_9BURK</name>
<gene>
    <name evidence="1" type="ORF">HK414_16020</name>
</gene>
<accession>A0ABX6P6A2</accession>
<evidence type="ECO:0000313" key="1">
    <source>
        <dbReference type="EMBL" id="QJW84651.1"/>
    </source>
</evidence>